<keyword evidence="2" id="KW-0496">Mitochondrion</keyword>
<dbReference type="OrthoDB" id="529194at2759"/>
<dbReference type="EMBL" id="CM008968">
    <property type="protein sequence ID" value="PNW80851.1"/>
    <property type="molecule type" value="Genomic_DNA"/>
</dbReference>
<dbReference type="PaxDb" id="3055-EDP05869"/>
<dbReference type="KEGG" id="cre:CHLRE_07g332150v5"/>
<organism evidence="5 6">
    <name type="scientific">Chlamydomonas reinhardtii</name>
    <name type="common">Chlamydomonas smithii</name>
    <dbReference type="NCBI Taxonomy" id="3055"/>
    <lineage>
        <taxon>Eukaryota</taxon>
        <taxon>Viridiplantae</taxon>
        <taxon>Chlorophyta</taxon>
        <taxon>core chlorophytes</taxon>
        <taxon>Chlorophyceae</taxon>
        <taxon>CS clade</taxon>
        <taxon>Chlamydomonadales</taxon>
        <taxon>Chlamydomonadaceae</taxon>
        <taxon>Chlamydomonas</taxon>
    </lineage>
</organism>
<reference evidence="5 6" key="1">
    <citation type="journal article" date="2007" name="Science">
        <title>The Chlamydomonas genome reveals the evolution of key animal and plant functions.</title>
        <authorList>
            <person name="Merchant S.S."/>
            <person name="Prochnik S.E."/>
            <person name="Vallon O."/>
            <person name="Harris E.H."/>
            <person name="Karpowicz S.J."/>
            <person name="Witman G.B."/>
            <person name="Terry A."/>
            <person name="Salamov A."/>
            <person name="Fritz-Laylin L.K."/>
            <person name="Marechal-Drouard L."/>
            <person name="Marshall W.F."/>
            <person name="Qu L.H."/>
            <person name="Nelson D.R."/>
            <person name="Sanderfoot A.A."/>
            <person name="Spalding M.H."/>
            <person name="Kapitonov V.V."/>
            <person name="Ren Q."/>
            <person name="Ferris P."/>
            <person name="Lindquist E."/>
            <person name="Shapiro H."/>
            <person name="Lucas S.M."/>
            <person name="Grimwood J."/>
            <person name="Schmutz J."/>
            <person name="Cardol P."/>
            <person name="Cerutti H."/>
            <person name="Chanfreau G."/>
            <person name="Chen C.L."/>
            <person name="Cognat V."/>
            <person name="Croft M.T."/>
            <person name="Dent R."/>
            <person name="Dutcher S."/>
            <person name="Fernandez E."/>
            <person name="Fukuzawa H."/>
            <person name="Gonzalez-Ballester D."/>
            <person name="Gonzalez-Halphen D."/>
            <person name="Hallmann A."/>
            <person name="Hanikenne M."/>
            <person name="Hippler M."/>
            <person name="Inwood W."/>
            <person name="Jabbari K."/>
            <person name="Kalanon M."/>
            <person name="Kuras R."/>
            <person name="Lefebvre P.A."/>
            <person name="Lemaire S.D."/>
            <person name="Lobanov A.V."/>
            <person name="Lohr M."/>
            <person name="Manuell A."/>
            <person name="Meier I."/>
            <person name="Mets L."/>
            <person name="Mittag M."/>
            <person name="Mittelmeier T."/>
            <person name="Moroney J.V."/>
            <person name="Moseley J."/>
            <person name="Napoli C."/>
            <person name="Nedelcu A.M."/>
            <person name="Niyogi K."/>
            <person name="Novoselov S.V."/>
            <person name="Paulsen I.T."/>
            <person name="Pazour G."/>
            <person name="Purton S."/>
            <person name="Ral J.P."/>
            <person name="Riano-Pachon D.M."/>
            <person name="Riekhof W."/>
            <person name="Rymarquis L."/>
            <person name="Schroda M."/>
            <person name="Stern D."/>
            <person name="Umen J."/>
            <person name="Willows R."/>
            <person name="Wilson N."/>
            <person name="Zimmer S.L."/>
            <person name="Allmer J."/>
            <person name="Balk J."/>
            <person name="Bisova K."/>
            <person name="Chen C.J."/>
            <person name="Elias M."/>
            <person name="Gendler K."/>
            <person name="Hauser C."/>
            <person name="Lamb M.R."/>
            <person name="Ledford H."/>
            <person name="Long J.C."/>
            <person name="Minagawa J."/>
            <person name="Page M.D."/>
            <person name="Pan J."/>
            <person name="Pootakham W."/>
            <person name="Roje S."/>
            <person name="Rose A."/>
            <person name="Stahlberg E."/>
            <person name="Terauchi A.M."/>
            <person name="Yang P."/>
            <person name="Ball S."/>
            <person name="Bowler C."/>
            <person name="Dieckmann C.L."/>
            <person name="Gladyshev V.N."/>
            <person name="Green P."/>
            <person name="Jorgensen R."/>
            <person name="Mayfield S."/>
            <person name="Mueller-Roeber B."/>
            <person name="Rajamani S."/>
            <person name="Sayre R.T."/>
            <person name="Brokstein P."/>
            <person name="Dubchak I."/>
            <person name="Goodstein D."/>
            <person name="Hornick L."/>
            <person name="Huang Y.W."/>
            <person name="Jhaveri J."/>
            <person name="Luo Y."/>
            <person name="Martinez D."/>
            <person name="Ngau W.C."/>
            <person name="Otillar B."/>
            <person name="Poliakov A."/>
            <person name="Porter A."/>
            <person name="Szajkowski L."/>
            <person name="Werner G."/>
            <person name="Zhou K."/>
            <person name="Grigoriev I.V."/>
            <person name="Rokhsar D.S."/>
            <person name="Grossman A.R."/>
        </authorList>
    </citation>
    <scope>NUCLEOTIDE SEQUENCE [LARGE SCALE GENOMIC DNA]</scope>
    <source>
        <strain evidence="6">CC-503</strain>
    </source>
</reference>
<keyword evidence="3" id="KW-0143">Chaperone</keyword>
<evidence type="ECO:0000256" key="2">
    <source>
        <dbReference type="ARBA" id="ARBA00023128"/>
    </source>
</evidence>
<dbReference type="OMA" id="DKDHAGA"/>
<evidence type="ECO:0000256" key="3">
    <source>
        <dbReference type="ARBA" id="ARBA00023186"/>
    </source>
</evidence>
<dbReference type="GO" id="GO:0034551">
    <property type="term" value="P:mitochondrial respiratory chain complex III assembly"/>
    <property type="evidence" value="ECO:0000318"/>
    <property type="project" value="GO_Central"/>
</dbReference>
<gene>
    <name evidence="5" type="ORF">CHLRE_07g332150v5</name>
</gene>
<keyword evidence="6" id="KW-1185">Reference proteome</keyword>
<dbReference type="InParanoid" id="A8IGW2"/>
<dbReference type="STRING" id="3055.A8IGW2"/>
<dbReference type="GeneID" id="5715918"/>
<sequence>MPTKPAISIFRQLIRAVHTTFQGDPPAIVAARKELRTAFEANRGLTEKSKVNAALAEAVEANEFIRNNIIQATKKDCGSYEIAPEKAAQLRSLEDADRRPATGSKHG</sequence>
<dbReference type="PANTHER" id="PTHR46749">
    <property type="entry name" value="COMPLEX III ASSEMBLY FACTOR LYRM7"/>
    <property type="match status" value="1"/>
</dbReference>
<dbReference type="Gramene" id="PNW80851">
    <property type="protein sequence ID" value="PNW80851"/>
    <property type="gene ID" value="CHLRE_07g332150v5"/>
</dbReference>
<protein>
    <recommendedName>
        <fullName evidence="4">Complex 1 LYR protein domain-containing protein</fullName>
    </recommendedName>
</protein>
<dbReference type="FunCoup" id="A8IGW2">
    <property type="interactions" value="253"/>
</dbReference>
<dbReference type="Pfam" id="PF05347">
    <property type="entry name" value="Complex1_LYR"/>
    <property type="match status" value="1"/>
</dbReference>
<dbReference type="RefSeq" id="XP_001690610.1">
    <property type="nucleotide sequence ID" value="XM_001690558.2"/>
</dbReference>
<dbReference type="InterPro" id="IPR045298">
    <property type="entry name" value="Complex1_LYR_LYRM7"/>
</dbReference>
<dbReference type="PANTHER" id="PTHR46749:SF1">
    <property type="entry name" value="COMPLEX III ASSEMBLY FACTOR LYRM7"/>
    <property type="match status" value="1"/>
</dbReference>
<dbReference type="CDD" id="cd20267">
    <property type="entry name" value="Complex1_LYR_LYRM7"/>
    <property type="match status" value="1"/>
</dbReference>
<proteinExistence type="predicted"/>
<name>A8IGW2_CHLRE</name>
<dbReference type="AlphaFoldDB" id="A8IGW2"/>
<evidence type="ECO:0000256" key="1">
    <source>
        <dbReference type="ARBA" id="ARBA00004305"/>
    </source>
</evidence>
<evidence type="ECO:0000259" key="4">
    <source>
        <dbReference type="Pfam" id="PF05347"/>
    </source>
</evidence>
<dbReference type="Proteomes" id="UP000006906">
    <property type="component" value="Chromosome 7"/>
</dbReference>
<evidence type="ECO:0000313" key="6">
    <source>
        <dbReference type="Proteomes" id="UP000006906"/>
    </source>
</evidence>
<dbReference type="InterPro" id="IPR008011">
    <property type="entry name" value="Complex1_LYR_dom"/>
</dbReference>
<dbReference type="InterPro" id="IPR050435">
    <property type="entry name" value="MZM1/LYRM7"/>
</dbReference>
<dbReference type="GO" id="GO:0044183">
    <property type="term" value="F:protein folding chaperone"/>
    <property type="evidence" value="ECO:0000318"/>
    <property type="project" value="GO_Central"/>
</dbReference>
<dbReference type="GO" id="GO:0005759">
    <property type="term" value="C:mitochondrial matrix"/>
    <property type="evidence" value="ECO:0000318"/>
    <property type="project" value="GO_Central"/>
</dbReference>
<feature type="domain" description="Complex 1 LYR protein" evidence="4">
    <location>
        <begin position="5"/>
        <end position="61"/>
    </location>
</feature>
<dbReference type="HOGENOM" id="CLU_147114_0_0_1"/>
<evidence type="ECO:0000313" key="5">
    <source>
        <dbReference type="EMBL" id="PNW80851.1"/>
    </source>
</evidence>
<comment type="subcellular location">
    <subcellularLocation>
        <location evidence="1">Mitochondrion matrix</location>
    </subcellularLocation>
</comment>
<accession>A8IGW2</accession>